<dbReference type="PANTHER" id="PTHR43377:SF2">
    <property type="entry name" value="BINDING ROSSMANN FOLD OXIDOREDUCTASE, PUTATIVE (AFU_ORTHOLOGUE AFUA_4G00560)-RELATED"/>
    <property type="match status" value="1"/>
</dbReference>
<dbReference type="InterPro" id="IPR000683">
    <property type="entry name" value="Gfo/Idh/MocA-like_OxRdtase_N"/>
</dbReference>
<proteinExistence type="predicted"/>
<dbReference type="Pfam" id="PF02894">
    <property type="entry name" value="GFO_IDH_MocA_C"/>
    <property type="match status" value="1"/>
</dbReference>
<dbReference type="InterPro" id="IPR004104">
    <property type="entry name" value="Gfo/Idh/MocA-like_OxRdtase_C"/>
</dbReference>
<dbReference type="Proteomes" id="UP000438429">
    <property type="component" value="Unassembled WGS sequence"/>
</dbReference>
<evidence type="ECO:0000313" key="3">
    <source>
        <dbReference type="EMBL" id="KAF0036457.1"/>
    </source>
</evidence>
<evidence type="ECO:0008006" key="5">
    <source>
        <dbReference type="Google" id="ProtNLM"/>
    </source>
</evidence>
<comment type="caution">
    <text evidence="3">The sequence shown here is derived from an EMBL/GenBank/DDBJ whole genome shotgun (WGS) entry which is preliminary data.</text>
</comment>
<feature type="domain" description="Gfo/Idh/MocA-like oxidoreductase C-terminal" evidence="2">
    <location>
        <begin position="222"/>
        <end position="472"/>
    </location>
</feature>
<sequence length="509" mass="56671">MFVSTVQQKAKITLQSSSRHVTPAVNTRGSDLTEIHECLRLHRYMSANFRLESGALVSVLSALWSASRHEEVSHAAVVTVFRCVCVFVCPLSSRDCTDAEGRQRVWTGVWDKQVVGVADPRKFARSKLQQQHRIVDDNVFDDWHSIVEREKFADAVLICTPDRLHKEPAVAFAKKGYHILLEKPMATTAEDCMAIVEACTQSGVILSVGHVLRYDPTIHKIKELIVAGVIGDVVHIQHLEPVGFYHFAHSFVRGNWRNEAESSFVLLAKSCHDIDLIHDWAGARRCVRLSSFGSVSHFRKDNKPTGAADRCLDCSIERDCPYSARKIYLDRVKQGHTGWPVSVICPSSLPDIESVTEALRTGPYGRCVYECDNDVCSNQVVNMEFEGGLTAGLSMVAFTKEICKRKTTIYGSKGELSYDGHEVCVFDFLTQRSTKHTAHENTPWQFGMSGHGGADYHLMDAFISAVANKDPSLIRSGPAETLQSHLLVFEAERSRLEGRVVYCGDAGQS</sequence>
<dbReference type="AlphaFoldDB" id="A0A6A4SSN3"/>
<gene>
    <name evidence="3" type="ORF">F2P81_011769</name>
</gene>
<feature type="domain" description="Gfo/Idh/MocA-like oxidoreductase N-terminal" evidence="1">
    <location>
        <begin position="112"/>
        <end position="210"/>
    </location>
</feature>
<accession>A0A6A4SSN3</accession>
<dbReference type="Pfam" id="PF01408">
    <property type="entry name" value="GFO_IDH_MocA"/>
    <property type="match status" value="1"/>
</dbReference>
<dbReference type="GO" id="GO:0000166">
    <property type="term" value="F:nucleotide binding"/>
    <property type="evidence" value="ECO:0007669"/>
    <property type="project" value="InterPro"/>
</dbReference>
<dbReference type="Gene3D" id="3.40.50.720">
    <property type="entry name" value="NAD(P)-binding Rossmann-like Domain"/>
    <property type="match status" value="1"/>
</dbReference>
<dbReference type="Gene3D" id="3.30.360.10">
    <property type="entry name" value="Dihydrodipicolinate Reductase, domain 2"/>
    <property type="match status" value="1"/>
</dbReference>
<name>A0A6A4SSN3_SCOMX</name>
<organism evidence="3 4">
    <name type="scientific">Scophthalmus maximus</name>
    <name type="common">Turbot</name>
    <name type="synonym">Psetta maxima</name>
    <dbReference type="NCBI Taxonomy" id="52904"/>
    <lineage>
        <taxon>Eukaryota</taxon>
        <taxon>Metazoa</taxon>
        <taxon>Chordata</taxon>
        <taxon>Craniata</taxon>
        <taxon>Vertebrata</taxon>
        <taxon>Euteleostomi</taxon>
        <taxon>Actinopterygii</taxon>
        <taxon>Neopterygii</taxon>
        <taxon>Teleostei</taxon>
        <taxon>Neoteleostei</taxon>
        <taxon>Acanthomorphata</taxon>
        <taxon>Carangaria</taxon>
        <taxon>Pleuronectiformes</taxon>
        <taxon>Pleuronectoidei</taxon>
        <taxon>Scophthalmidae</taxon>
        <taxon>Scophthalmus</taxon>
    </lineage>
</organism>
<dbReference type="InterPro" id="IPR036291">
    <property type="entry name" value="NAD(P)-bd_dom_sf"/>
</dbReference>
<evidence type="ECO:0000259" key="2">
    <source>
        <dbReference type="Pfam" id="PF02894"/>
    </source>
</evidence>
<dbReference type="SUPFAM" id="SSF51735">
    <property type="entry name" value="NAD(P)-binding Rossmann-fold domains"/>
    <property type="match status" value="1"/>
</dbReference>
<evidence type="ECO:0000313" key="4">
    <source>
        <dbReference type="Proteomes" id="UP000438429"/>
    </source>
</evidence>
<dbReference type="SUPFAM" id="SSF55347">
    <property type="entry name" value="Glyceraldehyde-3-phosphate dehydrogenase-like, C-terminal domain"/>
    <property type="match status" value="1"/>
</dbReference>
<protein>
    <recommendedName>
        <fullName evidence="5">Gfo/Idh/MocA-like oxidoreductase N-terminal domain-containing protein</fullName>
    </recommendedName>
</protein>
<evidence type="ECO:0000259" key="1">
    <source>
        <dbReference type="Pfam" id="PF01408"/>
    </source>
</evidence>
<dbReference type="PANTHER" id="PTHR43377">
    <property type="entry name" value="BILIVERDIN REDUCTASE A"/>
    <property type="match status" value="1"/>
</dbReference>
<dbReference type="EMBL" id="VEVO01000010">
    <property type="protein sequence ID" value="KAF0036457.1"/>
    <property type="molecule type" value="Genomic_DNA"/>
</dbReference>
<reference evidence="3 4" key="1">
    <citation type="submission" date="2019-06" db="EMBL/GenBank/DDBJ databases">
        <title>Draft genomes of female and male turbot (Scophthalmus maximus).</title>
        <authorList>
            <person name="Xu H."/>
            <person name="Xu X.-W."/>
            <person name="Shao C."/>
            <person name="Chen S."/>
        </authorList>
    </citation>
    <scope>NUCLEOTIDE SEQUENCE [LARGE SCALE GENOMIC DNA]</scope>
    <source>
        <strain evidence="3">Ysfricsl-2016a</strain>
        <tissue evidence="3">Blood</tissue>
    </source>
</reference>
<dbReference type="InterPro" id="IPR051450">
    <property type="entry name" value="Gfo/Idh/MocA_Oxidoreductases"/>
</dbReference>